<dbReference type="OrthoDB" id="5624218at2"/>
<dbReference type="Pfam" id="PF07433">
    <property type="entry name" value="DUF1513"/>
    <property type="match status" value="1"/>
</dbReference>
<dbReference type="AlphaFoldDB" id="A0A1G9DCA7"/>
<evidence type="ECO:0000313" key="2">
    <source>
        <dbReference type="EMBL" id="SDK61473.1"/>
    </source>
</evidence>
<dbReference type="EMBL" id="FNFV01000003">
    <property type="protein sequence ID" value="SDK61473.1"/>
    <property type="molecule type" value="Genomic_DNA"/>
</dbReference>
<dbReference type="SUPFAM" id="SSF50969">
    <property type="entry name" value="YVTN repeat-like/Quinoprotein amine dehydrogenase"/>
    <property type="match status" value="1"/>
</dbReference>
<reference evidence="3" key="1">
    <citation type="submission" date="2016-10" db="EMBL/GenBank/DDBJ databases">
        <authorList>
            <person name="Varghese N."/>
            <person name="Submissions S."/>
        </authorList>
    </citation>
    <scope>NUCLEOTIDE SEQUENCE [LARGE SCALE GENOMIC DNA]</scope>
    <source>
        <strain evidence="3">CGMCC 1.10789</strain>
    </source>
</reference>
<proteinExistence type="predicted"/>
<dbReference type="STRING" id="990712.SAMN05216257_103434"/>
<accession>A0A1G9DCA7</accession>
<dbReference type="InterPro" id="IPR011044">
    <property type="entry name" value="Quino_amine_DH_bsu"/>
</dbReference>
<gene>
    <name evidence="2" type="ORF">SAMN05216257_103434</name>
</gene>
<name>A0A1G9DCA7_9RHOB</name>
<dbReference type="Proteomes" id="UP000199328">
    <property type="component" value="Unassembled WGS sequence"/>
</dbReference>
<sequence>MTTRRAFLASLAAIGAAAAPPLSWAAAGSPTHLAAARDIDGRFALYGIEAGGAVTFRVDLPARGHAGAAHPDRAEAIVFARRPGRFALVLDCARGRVLQRLAPPPGRHFNGHGTFAADGALLFTSEQVSETSEGRVGVWDVAAGYRRAGEFSTHGIGPHELCLMPDGATLVVANGGIATDPADRRKLNIDSMRPNLAYLGLTGRLEERVELDDALHRNSIRHLAVRGDGLVAFAMQWQGAPEEAPPLLGLHRRGAPPLLAEPPLPELLAMRGYAGSVAFAAGGEEVAITSPRGGRLQRFAPDGTFLGALARADICGLAAGASGLLATDGLGGVIAIAGGKARPLARHGAAWDNHLVPLPACRPPRA</sequence>
<evidence type="ECO:0008006" key="4">
    <source>
        <dbReference type="Google" id="ProtNLM"/>
    </source>
</evidence>
<dbReference type="InterPro" id="IPR008311">
    <property type="entry name" value="UCP028101"/>
</dbReference>
<dbReference type="PROSITE" id="PS51318">
    <property type="entry name" value="TAT"/>
    <property type="match status" value="1"/>
</dbReference>
<protein>
    <recommendedName>
        <fullName evidence="4">Twin-arginine translocation pathway signal</fullName>
    </recommendedName>
</protein>
<dbReference type="RefSeq" id="WP_092500183.1">
    <property type="nucleotide sequence ID" value="NZ_FNFV01000003.1"/>
</dbReference>
<dbReference type="Gene3D" id="2.130.10.10">
    <property type="entry name" value="YVTN repeat-like/Quinoprotein amine dehydrogenase"/>
    <property type="match status" value="1"/>
</dbReference>
<feature type="chain" id="PRO_5011501192" description="Twin-arginine translocation pathway signal" evidence="1">
    <location>
        <begin position="26"/>
        <end position="366"/>
    </location>
</feature>
<organism evidence="2 3">
    <name type="scientific">Meinhardsimonia xiamenensis</name>
    <dbReference type="NCBI Taxonomy" id="990712"/>
    <lineage>
        <taxon>Bacteria</taxon>
        <taxon>Pseudomonadati</taxon>
        <taxon>Pseudomonadota</taxon>
        <taxon>Alphaproteobacteria</taxon>
        <taxon>Rhodobacterales</taxon>
        <taxon>Paracoccaceae</taxon>
        <taxon>Meinhardsimonia</taxon>
    </lineage>
</organism>
<evidence type="ECO:0000256" key="1">
    <source>
        <dbReference type="SAM" id="SignalP"/>
    </source>
</evidence>
<keyword evidence="3" id="KW-1185">Reference proteome</keyword>
<dbReference type="PIRSF" id="PIRSF028101">
    <property type="entry name" value="UCP028101"/>
    <property type="match status" value="1"/>
</dbReference>
<dbReference type="InterPro" id="IPR006311">
    <property type="entry name" value="TAT_signal"/>
</dbReference>
<keyword evidence="1" id="KW-0732">Signal</keyword>
<dbReference type="InterPro" id="IPR015943">
    <property type="entry name" value="WD40/YVTN_repeat-like_dom_sf"/>
</dbReference>
<feature type="signal peptide" evidence="1">
    <location>
        <begin position="1"/>
        <end position="25"/>
    </location>
</feature>
<evidence type="ECO:0000313" key="3">
    <source>
        <dbReference type="Proteomes" id="UP000199328"/>
    </source>
</evidence>